<dbReference type="Gene3D" id="3.40.50.2300">
    <property type="match status" value="2"/>
</dbReference>
<accession>A0ABU4F4F3</accession>
<dbReference type="Proteomes" id="UP001187346">
    <property type="component" value="Unassembled WGS sequence"/>
</dbReference>
<reference evidence="5 6" key="1">
    <citation type="submission" date="2023-10" db="EMBL/GenBank/DDBJ databases">
        <title>Characterization of rhizosphere-enriched actinobacteria from wheat plants lab-grown on chernevaya soil.</title>
        <authorList>
            <person name="Tikhonova E.N."/>
            <person name="Konopkin A."/>
            <person name="Kravchenko I.K."/>
        </authorList>
    </citation>
    <scope>NUCLEOTIDE SEQUENCE [LARGE SCALE GENOMIC DNA]</scope>
    <source>
        <strain evidence="5 6">RR29</strain>
    </source>
</reference>
<evidence type="ECO:0000313" key="6">
    <source>
        <dbReference type="Proteomes" id="UP001187346"/>
    </source>
</evidence>
<dbReference type="RefSeq" id="WP_019061295.1">
    <property type="nucleotide sequence ID" value="NZ_JAPEMW010000001.1"/>
</dbReference>
<dbReference type="Pfam" id="PF13407">
    <property type="entry name" value="Peripla_BP_4"/>
    <property type="match status" value="1"/>
</dbReference>
<protein>
    <submittedName>
        <fullName evidence="5">Substrate-binding domain-containing protein</fullName>
    </submittedName>
</protein>
<dbReference type="PANTHER" id="PTHR46847:SF1">
    <property type="entry name" value="D-ALLOSE-BINDING PERIPLASMIC PROTEIN-RELATED"/>
    <property type="match status" value="1"/>
</dbReference>
<evidence type="ECO:0000256" key="3">
    <source>
        <dbReference type="ARBA" id="ARBA00022729"/>
    </source>
</evidence>
<dbReference type="EMBL" id="JAWMAJ010000013">
    <property type="protein sequence ID" value="MDV7215473.1"/>
    <property type="molecule type" value="Genomic_DNA"/>
</dbReference>
<evidence type="ECO:0000313" key="5">
    <source>
        <dbReference type="EMBL" id="MDV7215473.1"/>
    </source>
</evidence>
<comment type="subcellular location">
    <subcellularLocation>
        <location evidence="1">Cell envelope</location>
    </subcellularLocation>
</comment>
<keyword evidence="6" id="KW-1185">Reference proteome</keyword>
<dbReference type="InterPro" id="IPR025997">
    <property type="entry name" value="SBP_2_dom"/>
</dbReference>
<feature type="domain" description="Periplasmic binding protein" evidence="4">
    <location>
        <begin position="56"/>
        <end position="333"/>
    </location>
</feature>
<comment type="similarity">
    <text evidence="2">Belongs to the bacterial solute-binding protein 2 family.</text>
</comment>
<evidence type="ECO:0000259" key="4">
    <source>
        <dbReference type="Pfam" id="PF13407"/>
    </source>
</evidence>
<dbReference type="PANTHER" id="PTHR46847">
    <property type="entry name" value="D-ALLOSE-BINDING PERIPLASMIC PROTEIN-RELATED"/>
    <property type="match status" value="1"/>
</dbReference>
<comment type="caution">
    <text evidence="5">The sequence shown here is derived from an EMBL/GenBank/DDBJ whole genome shotgun (WGS) entry which is preliminary data.</text>
</comment>
<name>A0ABU4F4F3_9ACTN</name>
<proteinExistence type="inferred from homology"/>
<evidence type="ECO:0000256" key="2">
    <source>
        <dbReference type="ARBA" id="ARBA00007639"/>
    </source>
</evidence>
<dbReference type="InterPro" id="IPR028082">
    <property type="entry name" value="Peripla_BP_I"/>
</dbReference>
<keyword evidence="3" id="KW-0732">Signal</keyword>
<gene>
    <name evidence="5" type="ORF">R5A26_05875</name>
</gene>
<dbReference type="SUPFAM" id="SSF53822">
    <property type="entry name" value="Periplasmic binding protein-like I"/>
    <property type="match status" value="1"/>
</dbReference>
<sequence length="376" mass="38088">MNHVMNLSSTQASGLRSRRTRAAAVGVTLCLGATLAACGSSDSSSSSSGSGKVGVSLILKTLSNPYFVSMEKDAKTQATKDKVSLTVAAGTSDGDTQTQITAIDNAVSRGDKGILITTNGDAVNTALKRAKQAGLFVIALDTAPNPANVADITYATDNEQAGKLDGQYAAAALDGKPAVIAMLDLFNNQVVSVDIDRDHGFLEGMGIDPGSKTENGKEAKSGKYTGGKGGTYKIACHQPTQGAIDGGRTAMENCLSANPDINVVYAINEPAGEGAYNALKAAGKEKSVAIYAIDGSCSGLKNVTSGKFAADAVQYPGKMAALGVSSIAKLARGGSKPSVTNGKSFYDTGTALVAAKALGGLTVQSPEQAASACWGS</sequence>
<evidence type="ECO:0000256" key="1">
    <source>
        <dbReference type="ARBA" id="ARBA00004196"/>
    </source>
</evidence>
<organism evidence="5 6">
    <name type="scientific">Streptomyces prunicolor</name>
    <dbReference type="NCBI Taxonomy" id="67348"/>
    <lineage>
        <taxon>Bacteria</taxon>
        <taxon>Bacillati</taxon>
        <taxon>Actinomycetota</taxon>
        <taxon>Actinomycetes</taxon>
        <taxon>Kitasatosporales</taxon>
        <taxon>Streptomycetaceae</taxon>
        <taxon>Streptomyces</taxon>
    </lineage>
</organism>